<organism evidence="9 10">
    <name type="scientific">Rugosimonospora africana</name>
    <dbReference type="NCBI Taxonomy" id="556532"/>
    <lineage>
        <taxon>Bacteria</taxon>
        <taxon>Bacillati</taxon>
        <taxon>Actinomycetota</taxon>
        <taxon>Actinomycetes</taxon>
        <taxon>Micromonosporales</taxon>
        <taxon>Micromonosporaceae</taxon>
        <taxon>Rugosimonospora</taxon>
    </lineage>
</organism>
<evidence type="ECO:0000256" key="2">
    <source>
        <dbReference type="ARBA" id="ARBA00009347"/>
    </source>
</evidence>
<dbReference type="Proteomes" id="UP000642748">
    <property type="component" value="Unassembled WGS sequence"/>
</dbReference>
<dbReference type="InterPro" id="IPR009075">
    <property type="entry name" value="AcylCo_DH/oxidase_C"/>
</dbReference>
<feature type="domain" description="Acyl-CoA oxidase/dehydrogenase middle" evidence="7">
    <location>
        <begin position="111"/>
        <end position="200"/>
    </location>
</feature>
<evidence type="ECO:0000259" key="6">
    <source>
        <dbReference type="Pfam" id="PF00441"/>
    </source>
</evidence>
<reference evidence="9" key="1">
    <citation type="submission" date="2021-01" db="EMBL/GenBank/DDBJ databases">
        <title>Whole genome shotgun sequence of Rugosimonospora africana NBRC 104875.</title>
        <authorList>
            <person name="Komaki H."/>
            <person name="Tamura T."/>
        </authorList>
    </citation>
    <scope>NUCLEOTIDE SEQUENCE</scope>
    <source>
        <strain evidence="9">NBRC 104875</strain>
    </source>
</reference>
<evidence type="ECO:0000313" key="9">
    <source>
        <dbReference type="EMBL" id="GIH14270.1"/>
    </source>
</evidence>
<keyword evidence="5" id="KW-0560">Oxidoreductase</keyword>
<evidence type="ECO:0000256" key="1">
    <source>
        <dbReference type="ARBA" id="ARBA00001974"/>
    </source>
</evidence>
<name>A0A8J3QRE0_9ACTN</name>
<dbReference type="PANTHER" id="PTHR43831">
    <property type="entry name" value="ISOBUTYRYL-COA DEHYDROGENASE"/>
    <property type="match status" value="1"/>
</dbReference>
<evidence type="ECO:0000256" key="5">
    <source>
        <dbReference type="RuleBase" id="RU362125"/>
    </source>
</evidence>
<dbReference type="PANTHER" id="PTHR43831:SF1">
    <property type="entry name" value="ISOBUTYRYL-COA DEHYDROGENASE, MITOCHONDRIAL"/>
    <property type="match status" value="1"/>
</dbReference>
<dbReference type="InterPro" id="IPR036250">
    <property type="entry name" value="AcylCo_DH-like_C"/>
</dbReference>
<dbReference type="InterPro" id="IPR013786">
    <property type="entry name" value="AcylCoA_DH/ox_N"/>
</dbReference>
<feature type="domain" description="Acyl-CoA dehydrogenase/oxidase N-terminal" evidence="8">
    <location>
        <begin position="11"/>
        <end position="97"/>
    </location>
</feature>
<keyword evidence="4 5" id="KW-0274">FAD</keyword>
<proteinExistence type="inferred from homology"/>
<dbReference type="InterPro" id="IPR037069">
    <property type="entry name" value="AcylCoA_DH/ox_N_sf"/>
</dbReference>
<dbReference type="Gene3D" id="1.20.140.10">
    <property type="entry name" value="Butyryl-CoA Dehydrogenase, subunit A, domain 3"/>
    <property type="match status" value="1"/>
</dbReference>
<keyword evidence="3 5" id="KW-0285">Flavoprotein</keyword>
<dbReference type="InterPro" id="IPR006091">
    <property type="entry name" value="Acyl-CoA_Oxase/DH_mid-dom"/>
</dbReference>
<evidence type="ECO:0000256" key="3">
    <source>
        <dbReference type="ARBA" id="ARBA00022630"/>
    </source>
</evidence>
<comment type="caution">
    <text evidence="9">The sequence shown here is derived from an EMBL/GenBank/DDBJ whole genome shotgun (WGS) entry which is preliminary data.</text>
</comment>
<dbReference type="InterPro" id="IPR046373">
    <property type="entry name" value="Acyl-CoA_Oxase/DH_mid-dom_sf"/>
</dbReference>
<dbReference type="EMBL" id="BONZ01000022">
    <property type="protein sequence ID" value="GIH14270.1"/>
    <property type="molecule type" value="Genomic_DNA"/>
</dbReference>
<evidence type="ECO:0000259" key="7">
    <source>
        <dbReference type="Pfam" id="PF02770"/>
    </source>
</evidence>
<sequence>MTDQYLSRLEGVIADVVAPTSTMVDREGAFPRKAVDALGAAGILGLTSPVEAGGAGAGMRAAATVVERLSQECGSTAMVVLMHYAAVPVIAAHGPDDVCAAIAGGHHLTTLAFSEAGSRSHFWSPMSTATRSAGGVHLSANKSWVTSAGEADSYVWSSRPLIADAGTTLWLVPSDNPGLAVAGAFDGLGLRGNASRPIRAESAEVPVSAMLGADGAGMDASMQLVLPWFLVLSAAFSLGLMRGTVREAVAHLTGTRLEHLNQTLAEQPLVRYDIGRMQIQLDHTAALIEHTLSGLENGTDDALLRVLEVKAASAEAAITVTDLAMKACGGAAFRRELGIERRFRDARAARVMAPTTDRLVDFVGRAVCGMPLLDPA</sequence>
<protein>
    <submittedName>
        <fullName evidence="9">Acyl-CoA dehydrogenase</fullName>
    </submittedName>
</protein>
<dbReference type="SUPFAM" id="SSF56645">
    <property type="entry name" value="Acyl-CoA dehydrogenase NM domain-like"/>
    <property type="match status" value="1"/>
</dbReference>
<feature type="domain" description="Acyl-CoA dehydrogenase/oxidase C-terminal" evidence="6">
    <location>
        <begin position="216"/>
        <end position="367"/>
    </location>
</feature>
<dbReference type="GO" id="GO:0016627">
    <property type="term" value="F:oxidoreductase activity, acting on the CH-CH group of donors"/>
    <property type="evidence" value="ECO:0007669"/>
    <property type="project" value="InterPro"/>
</dbReference>
<dbReference type="Pfam" id="PF02770">
    <property type="entry name" value="Acyl-CoA_dh_M"/>
    <property type="match status" value="1"/>
</dbReference>
<dbReference type="PIRSF" id="PIRSF016578">
    <property type="entry name" value="HsaA"/>
    <property type="match status" value="1"/>
</dbReference>
<evidence type="ECO:0000256" key="4">
    <source>
        <dbReference type="ARBA" id="ARBA00022827"/>
    </source>
</evidence>
<comment type="cofactor">
    <cofactor evidence="1 5">
        <name>FAD</name>
        <dbReference type="ChEBI" id="CHEBI:57692"/>
    </cofactor>
</comment>
<dbReference type="SUPFAM" id="SSF47203">
    <property type="entry name" value="Acyl-CoA dehydrogenase C-terminal domain-like"/>
    <property type="match status" value="1"/>
</dbReference>
<dbReference type="Gene3D" id="2.40.110.10">
    <property type="entry name" value="Butyryl-CoA Dehydrogenase, subunit A, domain 2"/>
    <property type="match status" value="1"/>
</dbReference>
<evidence type="ECO:0000313" key="10">
    <source>
        <dbReference type="Proteomes" id="UP000642748"/>
    </source>
</evidence>
<dbReference type="InterPro" id="IPR009100">
    <property type="entry name" value="AcylCoA_DH/oxidase_NM_dom_sf"/>
</dbReference>
<dbReference type="InterPro" id="IPR052547">
    <property type="entry name" value="Mito_Isobutyryl-CoADH"/>
</dbReference>
<dbReference type="Pfam" id="PF02771">
    <property type="entry name" value="Acyl-CoA_dh_N"/>
    <property type="match status" value="1"/>
</dbReference>
<dbReference type="Pfam" id="PF00441">
    <property type="entry name" value="Acyl-CoA_dh_1"/>
    <property type="match status" value="1"/>
</dbReference>
<dbReference type="Gene3D" id="1.10.540.10">
    <property type="entry name" value="Acyl-CoA dehydrogenase/oxidase, N-terminal domain"/>
    <property type="match status" value="1"/>
</dbReference>
<dbReference type="RefSeq" id="WP_239133551.1">
    <property type="nucleotide sequence ID" value="NZ_BONZ01000022.1"/>
</dbReference>
<evidence type="ECO:0000259" key="8">
    <source>
        <dbReference type="Pfam" id="PF02771"/>
    </source>
</evidence>
<accession>A0A8J3QRE0</accession>
<dbReference type="AlphaFoldDB" id="A0A8J3QRE0"/>
<comment type="similarity">
    <text evidence="2 5">Belongs to the acyl-CoA dehydrogenase family.</text>
</comment>
<gene>
    <name evidence="9" type="primary">acd_1</name>
    <name evidence="9" type="ORF">Raf01_24420</name>
</gene>
<dbReference type="CDD" id="cd00567">
    <property type="entry name" value="ACAD"/>
    <property type="match status" value="1"/>
</dbReference>
<keyword evidence="10" id="KW-1185">Reference proteome</keyword>
<dbReference type="GO" id="GO:0050660">
    <property type="term" value="F:flavin adenine dinucleotide binding"/>
    <property type="evidence" value="ECO:0007669"/>
    <property type="project" value="InterPro"/>
</dbReference>